<gene>
    <name evidence="10" type="ORF">J2T57_000826</name>
</gene>
<organism evidence="10 11">
    <name type="scientific">Natronocella acetinitrilica</name>
    <dbReference type="NCBI Taxonomy" id="414046"/>
    <lineage>
        <taxon>Bacteria</taxon>
        <taxon>Pseudomonadati</taxon>
        <taxon>Pseudomonadota</taxon>
        <taxon>Gammaproteobacteria</taxon>
        <taxon>Chromatiales</taxon>
        <taxon>Ectothiorhodospiraceae</taxon>
        <taxon>Natronocella</taxon>
    </lineage>
</organism>
<evidence type="ECO:0000256" key="2">
    <source>
        <dbReference type="ARBA" id="ARBA00022448"/>
    </source>
</evidence>
<dbReference type="Proteomes" id="UP001205843">
    <property type="component" value="Unassembled WGS sequence"/>
</dbReference>
<dbReference type="InterPro" id="IPR026032">
    <property type="entry name" value="HcaT-like"/>
</dbReference>
<evidence type="ECO:0000256" key="1">
    <source>
        <dbReference type="ARBA" id="ARBA00004429"/>
    </source>
</evidence>
<feature type="transmembrane region" description="Helical" evidence="8">
    <location>
        <begin position="356"/>
        <end position="377"/>
    </location>
</feature>
<evidence type="ECO:0000256" key="3">
    <source>
        <dbReference type="ARBA" id="ARBA00022475"/>
    </source>
</evidence>
<comment type="subcellular location">
    <subcellularLocation>
        <location evidence="1">Cell inner membrane</location>
        <topology evidence="1">Multi-pass membrane protein</topology>
    </subcellularLocation>
</comment>
<dbReference type="GO" id="GO:0030395">
    <property type="term" value="F:lactose binding"/>
    <property type="evidence" value="ECO:0007669"/>
    <property type="project" value="TreeGrafter"/>
</dbReference>
<dbReference type="NCBIfam" id="NF037955">
    <property type="entry name" value="mfs"/>
    <property type="match status" value="1"/>
</dbReference>
<dbReference type="EMBL" id="JALJXV010000002">
    <property type="protein sequence ID" value="MCP1673727.1"/>
    <property type="molecule type" value="Genomic_DNA"/>
</dbReference>
<dbReference type="AlphaFoldDB" id="A0AAE3G1J4"/>
<comment type="caution">
    <text evidence="10">The sequence shown here is derived from an EMBL/GenBank/DDBJ whole genome shotgun (WGS) entry which is preliminary data.</text>
</comment>
<feature type="transmembrane region" description="Helical" evidence="8">
    <location>
        <begin position="41"/>
        <end position="60"/>
    </location>
</feature>
<proteinExistence type="predicted"/>
<feature type="transmembrane region" description="Helical" evidence="8">
    <location>
        <begin position="94"/>
        <end position="112"/>
    </location>
</feature>
<dbReference type="PIRSF" id="PIRSF004925">
    <property type="entry name" value="HcaT"/>
    <property type="match status" value="1"/>
</dbReference>
<feature type="transmembrane region" description="Helical" evidence="8">
    <location>
        <begin position="292"/>
        <end position="317"/>
    </location>
</feature>
<dbReference type="SUPFAM" id="SSF103473">
    <property type="entry name" value="MFS general substrate transporter"/>
    <property type="match status" value="1"/>
</dbReference>
<keyword evidence="2" id="KW-0813">Transport</keyword>
<reference evidence="10" key="1">
    <citation type="submission" date="2022-03" db="EMBL/GenBank/DDBJ databases">
        <title>Genomic Encyclopedia of Type Strains, Phase III (KMG-III): the genomes of soil and plant-associated and newly described type strains.</title>
        <authorList>
            <person name="Whitman W."/>
        </authorList>
    </citation>
    <scope>NUCLEOTIDE SEQUENCE</scope>
    <source>
        <strain evidence="10">ANL 6-2</strain>
    </source>
</reference>
<dbReference type="InterPro" id="IPR020846">
    <property type="entry name" value="MFS_dom"/>
</dbReference>
<dbReference type="InterPro" id="IPR024989">
    <property type="entry name" value="MFS_assoc_dom"/>
</dbReference>
<feature type="transmembrane region" description="Helical" evidence="8">
    <location>
        <begin position="72"/>
        <end position="88"/>
    </location>
</feature>
<dbReference type="RefSeq" id="WP_253474648.1">
    <property type="nucleotide sequence ID" value="NZ_JALJXV010000002.1"/>
</dbReference>
<dbReference type="PANTHER" id="PTHR23522">
    <property type="entry name" value="BLL5896 PROTEIN"/>
    <property type="match status" value="1"/>
</dbReference>
<feature type="transmembrane region" description="Helical" evidence="8">
    <location>
        <begin position="133"/>
        <end position="149"/>
    </location>
</feature>
<name>A0AAE3G1J4_9GAMM</name>
<evidence type="ECO:0000313" key="10">
    <source>
        <dbReference type="EMBL" id="MCP1673727.1"/>
    </source>
</evidence>
<evidence type="ECO:0000256" key="4">
    <source>
        <dbReference type="ARBA" id="ARBA00022519"/>
    </source>
</evidence>
<keyword evidence="6 8" id="KW-1133">Transmembrane helix</keyword>
<keyword evidence="7 8" id="KW-0472">Membrane</keyword>
<feature type="domain" description="Major facilitator superfamily (MFS) profile" evidence="9">
    <location>
        <begin position="197"/>
        <end position="393"/>
    </location>
</feature>
<sequence length="393" mass="42513">MQPALPYWRLSAFYFFFFAVLGVLAPYWGPYLDAQGYSAAQIGQLIAILHATKIIAPNIWGWIADVTGKRMAIVRMGALFALFSFAGVLLGEGFWWLALVMAAFSFFWNAALPQFEANTMNHLGAAAPRYSRIRLWGSIGFIVTVLLFGELIDRFGIDMLPAAMLLLFAGLWVSAQIAPQAPMRVSARQTEPIVRVFFRPAVVGFFLACFLLQASHGPYFAFFSIHLAGHGYGSSAIGGLWALGVIAEIVLFFFMHRLLPAVGARVLMTVALALSALRWVLIGALADVLPLLLFAQLLHAASFGVYHAVGISMVNHYFIGRNQGRGQALYSSITFGAGVAVGSLVAGLLWDEIGGTWVFHLAAVMAAVAAVIAWFSLPADNAAGERGNNSSES</sequence>
<dbReference type="GO" id="GO:0015528">
    <property type="term" value="F:lactose:proton symporter activity"/>
    <property type="evidence" value="ECO:0007669"/>
    <property type="project" value="TreeGrafter"/>
</dbReference>
<dbReference type="GO" id="GO:0005886">
    <property type="term" value="C:plasma membrane"/>
    <property type="evidence" value="ECO:0007669"/>
    <property type="project" value="UniProtKB-SubCell"/>
</dbReference>
<keyword evidence="3" id="KW-1003">Cell membrane</keyword>
<evidence type="ECO:0000256" key="5">
    <source>
        <dbReference type="ARBA" id="ARBA00022692"/>
    </source>
</evidence>
<accession>A0AAE3G1J4</accession>
<evidence type="ECO:0000256" key="7">
    <source>
        <dbReference type="ARBA" id="ARBA00023136"/>
    </source>
</evidence>
<evidence type="ECO:0000256" key="8">
    <source>
        <dbReference type="SAM" id="Phobius"/>
    </source>
</evidence>
<dbReference type="Pfam" id="PF12832">
    <property type="entry name" value="MFS_1_like"/>
    <property type="match status" value="1"/>
</dbReference>
<feature type="transmembrane region" description="Helical" evidence="8">
    <location>
        <begin position="155"/>
        <end position="175"/>
    </location>
</feature>
<feature type="transmembrane region" description="Helical" evidence="8">
    <location>
        <begin position="329"/>
        <end position="350"/>
    </location>
</feature>
<keyword evidence="4" id="KW-0997">Cell inner membrane</keyword>
<protein>
    <submittedName>
        <fullName evidence="10">PPP family 3-phenylpropionic acid transporter</fullName>
    </submittedName>
</protein>
<dbReference type="PANTHER" id="PTHR23522:SF10">
    <property type="entry name" value="3-PHENYLPROPIONIC ACID TRANSPORTER-RELATED"/>
    <property type="match status" value="1"/>
</dbReference>
<evidence type="ECO:0000313" key="11">
    <source>
        <dbReference type="Proteomes" id="UP001205843"/>
    </source>
</evidence>
<feature type="transmembrane region" description="Helical" evidence="8">
    <location>
        <begin position="266"/>
        <end position="286"/>
    </location>
</feature>
<feature type="transmembrane region" description="Helical" evidence="8">
    <location>
        <begin position="235"/>
        <end position="254"/>
    </location>
</feature>
<keyword evidence="11" id="KW-1185">Reference proteome</keyword>
<feature type="transmembrane region" description="Helical" evidence="8">
    <location>
        <begin position="196"/>
        <end position="215"/>
    </location>
</feature>
<keyword evidence="5 8" id="KW-0812">Transmembrane</keyword>
<dbReference type="PROSITE" id="PS50850">
    <property type="entry name" value="MFS"/>
    <property type="match status" value="1"/>
</dbReference>
<evidence type="ECO:0000256" key="6">
    <source>
        <dbReference type="ARBA" id="ARBA00022989"/>
    </source>
</evidence>
<dbReference type="InterPro" id="IPR036259">
    <property type="entry name" value="MFS_trans_sf"/>
</dbReference>
<dbReference type="Gene3D" id="1.20.1250.20">
    <property type="entry name" value="MFS general substrate transporter like domains"/>
    <property type="match status" value="2"/>
</dbReference>
<feature type="transmembrane region" description="Helical" evidence="8">
    <location>
        <begin position="12"/>
        <end position="29"/>
    </location>
</feature>
<evidence type="ECO:0000259" key="9">
    <source>
        <dbReference type="PROSITE" id="PS50850"/>
    </source>
</evidence>